<keyword evidence="12" id="KW-0695">RNA-directed DNA polymerase</keyword>
<feature type="domain" description="CCHC-type" evidence="20">
    <location>
        <begin position="1086"/>
        <end position="1100"/>
    </location>
</feature>
<keyword evidence="6" id="KW-0479">Metal-binding</keyword>
<dbReference type="Pfam" id="PF24626">
    <property type="entry name" value="SH3_Tf2-1"/>
    <property type="match status" value="1"/>
</dbReference>
<protein>
    <recommendedName>
        <fullName evidence="1">RNA-directed DNA polymerase</fullName>
        <ecNumber evidence="1">2.7.7.49</ecNumber>
    </recommendedName>
</protein>
<feature type="region of interest" description="Disordered" evidence="18">
    <location>
        <begin position="66"/>
        <end position="85"/>
    </location>
</feature>
<dbReference type="CDD" id="cd09274">
    <property type="entry name" value="RNase_HI_RT_Ty3"/>
    <property type="match status" value="1"/>
</dbReference>
<dbReference type="InterPro" id="IPR050951">
    <property type="entry name" value="Retrovirus_Pol_polyprotein"/>
</dbReference>
<feature type="region of interest" description="Disordered" evidence="18">
    <location>
        <begin position="1103"/>
        <end position="1144"/>
    </location>
</feature>
<dbReference type="GO" id="GO:0006310">
    <property type="term" value="P:DNA recombination"/>
    <property type="evidence" value="ECO:0007669"/>
    <property type="project" value="UniProtKB-KW"/>
</dbReference>
<keyword evidence="13" id="KW-0239">DNA-directed DNA polymerase</keyword>
<gene>
    <name evidence="22" type="ORF">KFK09_027448</name>
</gene>
<dbReference type="OrthoDB" id="1738076at2759"/>
<evidence type="ECO:0000256" key="6">
    <source>
        <dbReference type="ARBA" id="ARBA00022723"/>
    </source>
</evidence>
<dbReference type="InterPro" id="IPR004252">
    <property type="entry name" value="Probable_transposase_24"/>
</dbReference>
<accession>A0A8T3ABL6</accession>
<reference evidence="22" key="1">
    <citation type="journal article" date="2022" name="Front. Genet.">
        <title>Chromosome-Scale Assembly of the Dendrobium nobile Genome Provides Insights Into the Molecular Mechanism of the Biosynthesis of the Medicinal Active Ingredient of Dendrobium.</title>
        <authorList>
            <person name="Xu Q."/>
            <person name="Niu S.-C."/>
            <person name="Li K.-L."/>
            <person name="Zheng P.-J."/>
            <person name="Zhang X.-J."/>
            <person name="Jia Y."/>
            <person name="Liu Y."/>
            <person name="Niu Y.-X."/>
            <person name="Yu L.-H."/>
            <person name="Chen D.-F."/>
            <person name="Zhang G.-Q."/>
        </authorList>
    </citation>
    <scope>NUCLEOTIDE SEQUENCE</scope>
    <source>
        <tissue evidence="22">Leaf</tissue>
    </source>
</reference>
<feature type="coiled-coil region" evidence="17">
    <location>
        <begin position="681"/>
        <end position="708"/>
    </location>
</feature>
<dbReference type="GO" id="GO:0003887">
    <property type="term" value="F:DNA-directed DNA polymerase activity"/>
    <property type="evidence" value="ECO:0007669"/>
    <property type="project" value="UniProtKB-KW"/>
</dbReference>
<evidence type="ECO:0000256" key="15">
    <source>
        <dbReference type="ARBA" id="ARBA00023172"/>
    </source>
</evidence>
<dbReference type="InterPro" id="IPR000477">
    <property type="entry name" value="RT_dom"/>
</dbReference>
<keyword evidence="19" id="KW-0812">Transmembrane</keyword>
<dbReference type="PANTHER" id="PTHR37984:SF5">
    <property type="entry name" value="PROTEIN NYNRIN-LIKE"/>
    <property type="match status" value="1"/>
</dbReference>
<dbReference type="FunFam" id="3.30.70.270:FF:000020">
    <property type="entry name" value="Transposon Tf2-6 polyprotein-like Protein"/>
    <property type="match status" value="1"/>
</dbReference>
<keyword evidence="16" id="KW-0862">Zinc</keyword>
<evidence type="ECO:0000256" key="5">
    <source>
        <dbReference type="ARBA" id="ARBA00022722"/>
    </source>
</evidence>
<dbReference type="GO" id="GO:0003677">
    <property type="term" value="F:DNA binding"/>
    <property type="evidence" value="ECO:0007669"/>
    <property type="project" value="UniProtKB-KW"/>
</dbReference>
<keyword evidence="19" id="KW-1133">Transmembrane helix</keyword>
<evidence type="ECO:0000256" key="4">
    <source>
        <dbReference type="ARBA" id="ARBA00022695"/>
    </source>
</evidence>
<feature type="domain" description="Integrase catalytic" evidence="21">
    <location>
        <begin position="1887"/>
        <end position="2050"/>
    </location>
</feature>
<dbReference type="SMR" id="A0A8T3ABL6"/>
<evidence type="ECO:0000256" key="8">
    <source>
        <dbReference type="ARBA" id="ARBA00022759"/>
    </source>
</evidence>
<dbReference type="Pfam" id="PF08284">
    <property type="entry name" value="RVP_2"/>
    <property type="match status" value="1"/>
</dbReference>
<dbReference type="GO" id="GO:0004190">
    <property type="term" value="F:aspartic-type endopeptidase activity"/>
    <property type="evidence" value="ECO:0007669"/>
    <property type="project" value="UniProtKB-KW"/>
</dbReference>
<feature type="region of interest" description="Disordered" evidence="18">
    <location>
        <begin position="1025"/>
        <end position="1051"/>
    </location>
</feature>
<dbReference type="InterPro" id="IPR021109">
    <property type="entry name" value="Peptidase_aspartic_dom_sf"/>
</dbReference>
<dbReference type="SUPFAM" id="SSF50630">
    <property type="entry name" value="Acid proteases"/>
    <property type="match status" value="1"/>
</dbReference>
<keyword evidence="11" id="KW-0229">DNA integration</keyword>
<evidence type="ECO:0000256" key="17">
    <source>
        <dbReference type="SAM" id="Coils"/>
    </source>
</evidence>
<keyword evidence="9" id="KW-0378">Hydrolase</keyword>
<dbReference type="EMBL" id="JAGYWB010000018">
    <property type="protein sequence ID" value="KAI0493172.1"/>
    <property type="molecule type" value="Genomic_DNA"/>
</dbReference>
<keyword evidence="8" id="KW-0255">Endonuclease</keyword>
<evidence type="ECO:0000256" key="1">
    <source>
        <dbReference type="ARBA" id="ARBA00012493"/>
    </source>
</evidence>
<feature type="compositionally biased region" description="Polar residues" evidence="18">
    <location>
        <begin position="1105"/>
        <end position="1138"/>
    </location>
</feature>
<keyword evidence="3" id="KW-0808">Transferase</keyword>
<dbReference type="Gene3D" id="4.10.60.10">
    <property type="entry name" value="Zinc finger, CCHC-type"/>
    <property type="match status" value="1"/>
</dbReference>
<feature type="transmembrane region" description="Helical" evidence="19">
    <location>
        <begin position="100"/>
        <end position="133"/>
    </location>
</feature>
<dbReference type="SMART" id="SM00343">
    <property type="entry name" value="ZnF_C2HC"/>
    <property type="match status" value="1"/>
</dbReference>
<dbReference type="InterPro" id="IPR043128">
    <property type="entry name" value="Rev_trsase/Diguanyl_cyclase"/>
</dbReference>
<keyword evidence="17" id="KW-0175">Coiled coil</keyword>
<dbReference type="Gene3D" id="3.30.420.10">
    <property type="entry name" value="Ribonuclease H-like superfamily/Ribonuclease H"/>
    <property type="match status" value="1"/>
</dbReference>
<keyword evidence="5" id="KW-0540">Nuclease</keyword>
<dbReference type="GO" id="GO:0003964">
    <property type="term" value="F:RNA-directed DNA polymerase activity"/>
    <property type="evidence" value="ECO:0007669"/>
    <property type="project" value="UniProtKB-KW"/>
</dbReference>
<dbReference type="Pfam" id="PF13963">
    <property type="entry name" value="Transpos_assoc"/>
    <property type="match status" value="1"/>
</dbReference>
<evidence type="ECO:0000256" key="16">
    <source>
        <dbReference type="PROSITE-ProRule" id="PRU00047"/>
    </source>
</evidence>
<dbReference type="Gene3D" id="3.30.70.270">
    <property type="match status" value="3"/>
</dbReference>
<dbReference type="CDD" id="cd00303">
    <property type="entry name" value="retropepsin_like"/>
    <property type="match status" value="1"/>
</dbReference>
<dbReference type="InterPro" id="IPR005162">
    <property type="entry name" value="Retrotrans_gag_dom"/>
</dbReference>
<keyword evidence="19" id="KW-0472">Membrane</keyword>
<dbReference type="InterPro" id="IPR001878">
    <property type="entry name" value="Znf_CCHC"/>
</dbReference>
<evidence type="ECO:0000313" key="23">
    <source>
        <dbReference type="Proteomes" id="UP000829196"/>
    </source>
</evidence>
<dbReference type="PROSITE" id="PS50994">
    <property type="entry name" value="INTEGRASE"/>
    <property type="match status" value="1"/>
</dbReference>
<feature type="compositionally biased region" description="Basic and acidic residues" evidence="18">
    <location>
        <begin position="1025"/>
        <end position="1039"/>
    </location>
</feature>
<dbReference type="Gene3D" id="2.40.70.10">
    <property type="entry name" value="Acid Proteases"/>
    <property type="match status" value="1"/>
</dbReference>
<evidence type="ECO:0000256" key="10">
    <source>
        <dbReference type="ARBA" id="ARBA00022842"/>
    </source>
</evidence>
<keyword evidence="15" id="KW-0233">DNA recombination</keyword>
<evidence type="ECO:0000256" key="19">
    <source>
        <dbReference type="SAM" id="Phobius"/>
    </source>
</evidence>
<evidence type="ECO:0000256" key="2">
    <source>
        <dbReference type="ARBA" id="ARBA00022670"/>
    </source>
</evidence>
<dbReference type="Gene3D" id="3.10.10.10">
    <property type="entry name" value="HIV Type 1 Reverse Transcriptase, subunit A, domain 1"/>
    <property type="match status" value="1"/>
</dbReference>
<dbReference type="FunFam" id="3.10.20.370:FF:000001">
    <property type="entry name" value="Retrovirus-related Pol polyprotein from transposon 17.6-like protein"/>
    <property type="match status" value="1"/>
</dbReference>
<feature type="region of interest" description="Disordered" evidence="18">
    <location>
        <begin position="354"/>
        <end position="392"/>
    </location>
</feature>
<keyword evidence="10" id="KW-0460">Magnesium</keyword>
<dbReference type="Pfam" id="PF17917">
    <property type="entry name" value="RT_RNaseH"/>
    <property type="match status" value="1"/>
</dbReference>
<keyword evidence="23" id="KW-1185">Reference proteome</keyword>
<dbReference type="InterPro" id="IPR041588">
    <property type="entry name" value="Integrase_H2C2"/>
</dbReference>
<dbReference type="GO" id="GO:0006508">
    <property type="term" value="P:proteolysis"/>
    <property type="evidence" value="ECO:0007669"/>
    <property type="project" value="UniProtKB-KW"/>
</dbReference>
<dbReference type="Gene3D" id="1.10.340.70">
    <property type="match status" value="1"/>
</dbReference>
<dbReference type="InterPro" id="IPR043502">
    <property type="entry name" value="DNA/RNA_pol_sf"/>
</dbReference>
<evidence type="ECO:0000256" key="9">
    <source>
        <dbReference type="ARBA" id="ARBA00022801"/>
    </source>
</evidence>
<dbReference type="GO" id="GO:0008270">
    <property type="term" value="F:zinc ion binding"/>
    <property type="evidence" value="ECO:0007669"/>
    <property type="project" value="UniProtKB-KW"/>
</dbReference>
<keyword evidence="4" id="KW-0548">Nucleotidyltransferase</keyword>
<feature type="compositionally biased region" description="Basic and acidic residues" evidence="18">
    <location>
        <begin position="66"/>
        <end position="75"/>
    </location>
</feature>
<keyword evidence="14" id="KW-0238">DNA-binding</keyword>
<evidence type="ECO:0000259" key="20">
    <source>
        <dbReference type="PROSITE" id="PS50158"/>
    </source>
</evidence>
<dbReference type="EC" id="2.7.7.49" evidence="1"/>
<evidence type="ECO:0000256" key="7">
    <source>
        <dbReference type="ARBA" id="ARBA00022750"/>
    </source>
</evidence>
<dbReference type="Pfam" id="PF03004">
    <property type="entry name" value="Transposase_24"/>
    <property type="match status" value="1"/>
</dbReference>
<dbReference type="PROSITE" id="PS50158">
    <property type="entry name" value="ZF_CCHC"/>
    <property type="match status" value="1"/>
</dbReference>
<feature type="compositionally biased region" description="Polar residues" evidence="18">
    <location>
        <begin position="379"/>
        <end position="392"/>
    </location>
</feature>
<evidence type="ECO:0000256" key="13">
    <source>
        <dbReference type="ARBA" id="ARBA00022932"/>
    </source>
</evidence>
<keyword evidence="16" id="KW-0863">Zinc-finger</keyword>
<comment type="caution">
    <text evidence="22">The sequence shown here is derived from an EMBL/GenBank/DDBJ whole genome shotgun (WGS) entry which is preliminary data.</text>
</comment>
<name>A0A8T3ABL6_DENNO</name>
<keyword evidence="7" id="KW-0064">Aspartyl protease</keyword>
<dbReference type="InterPro" id="IPR056924">
    <property type="entry name" value="SH3_Tf2-1"/>
</dbReference>
<dbReference type="Proteomes" id="UP000829196">
    <property type="component" value="Unassembled WGS sequence"/>
</dbReference>
<evidence type="ECO:0000256" key="18">
    <source>
        <dbReference type="SAM" id="MobiDB-lite"/>
    </source>
</evidence>
<dbReference type="CDD" id="cd01647">
    <property type="entry name" value="RT_LTR"/>
    <property type="match status" value="1"/>
</dbReference>
<evidence type="ECO:0000313" key="22">
    <source>
        <dbReference type="EMBL" id="KAI0493172.1"/>
    </source>
</evidence>
<dbReference type="GO" id="GO:0004519">
    <property type="term" value="F:endonuclease activity"/>
    <property type="evidence" value="ECO:0007669"/>
    <property type="project" value="UniProtKB-KW"/>
</dbReference>
<proteinExistence type="predicted"/>
<dbReference type="SUPFAM" id="SSF56672">
    <property type="entry name" value="DNA/RNA polymerases"/>
    <property type="match status" value="1"/>
</dbReference>
<dbReference type="SUPFAM" id="SSF53098">
    <property type="entry name" value="Ribonuclease H-like"/>
    <property type="match status" value="1"/>
</dbReference>
<dbReference type="InterPro" id="IPR041373">
    <property type="entry name" value="RT_RNaseH"/>
</dbReference>
<dbReference type="Pfam" id="PF00078">
    <property type="entry name" value="RVT_1"/>
    <property type="match status" value="1"/>
</dbReference>
<dbReference type="PANTHER" id="PTHR37984">
    <property type="entry name" value="PROTEIN CBG26694"/>
    <property type="match status" value="1"/>
</dbReference>
<dbReference type="InterPro" id="IPR036397">
    <property type="entry name" value="RNaseH_sf"/>
</dbReference>
<evidence type="ECO:0000256" key="3">
    <source>
        <dbReference type="ARBA" id="ARBA00022679"/>
    </source>
</evidence>
<dbReference type="Pfam" id="PF03732">
    <property type="entry name" value="Retrotrans_gag"/>
    <property type="match status" value="1"/>
</dbReference>
<dbReference type="InterPro" id="IPR012337">
    <property type="entry name" value="RNaseH-like_sf"/>
</dbReference>
<dbReference type="InterPro" id="IPR029480">
    <property type="entry name" value="Transpos_assoc"/>
</dbReference>
<dbReference type="InterPro" id="IPR001584">
    <property type="entry name" value="Integrase_cat-core"/>
</dbReference>
<dbReference type="FunFam" id="3.30.70.270:FF:000003">
    <property type="entry name" value="Transposon Ty3-G Gag-Pol polyprotein"/>
    <property type="match status" value="1"/>
</dbReference>
<organism evidence="22 23">
    <name type="scientific">Dendrobium nobile</name>
    <name type="common">Orchid</name>
    <dbReference type="NCBI Taxonomy" id="94219"/>
    <lineage>
        <taxon>Eukaryota</taxon>
        <taxon>Viridiplantae</taxon>
        <taxon>Streptophyta</taxon>
        <taxon>Embryophyta</taxon>
        <taxon>Tracheophyta</taxon>
        <taxon>Spermatophyta</taxon>
        <taxon>Magnoliopsida</taxon>
        <taxon>Liliopsida</taxon>
        <taxon>Asparagales</taxon>
        <taxon>Orchidaceae</taxon>
        <taxon>Epidendroideae</taxon>
        <taxon>Malaxideae</taxon>
        <taxon>Dendrobiinae</taxon>
        <taxon>Dendrobium</taxon>
    </lineage>
</organism>
<keyword evidence="2" id="KW-0645">Protease</keyword>
<evidence type="ECO:0000256" key="11">
    <source>
        <dbReference type="ARBA" id="ARBA00022908"/>
    </source>
</evidence>
<evidence type="ECO:0000256" key="14">
    <source>
        <dbReference type="ARBA" id="ARBA00023125"/>
    </source>
</evidence>
<dbReference type="Pfam" id="PF17921">
    <property type="entry name" value="Integrase_H2C2"/>
    <property type="match status" value="1"/>
</dbReference>
<evidence type="ECO:0000256" key="12">
    <source>
        <dbReference type="ARBA" id="ARBA00022918"/>
    </source>
</evidence>
<dbReference type="GO" id="GO:0015074">
    <property type="term" value="P:DNA integration"/>
    <property type="evidence" value="ECO:0007669"/>
    <property type="project" value="UniProtKB-KW"/>
</dbReference>
<evidence type="ECO:0000259" key="21">
    <source>
        <dbReference type="PROSITE" id="PS50994"/>
    </source>
</evidence>
<sequence>MARRKRSKKNPYSSRGLDKFSSVVSELEARKKKIMSSAGANGVSLVRFMHSNSNDWTPVIVRHREEEEDKNKAMGKELSPPETAKTEREKEMKWWRWRPSYYMLAVMLLILVCFVISGRVFAIFCLSVLWYLLPLLKGEENGNAGRSDLETHFSLNMDKSWITKAKWSRDYVNGVNNFIEFASRSKNLSGKILCPCKSCINRYFLSMEDVKDHLIYKGFFPGYVVWNRHGEEHCIIDEYAMNDASRGTPKLNEGEAPSENIRTDDMDGLLRDILCPNDLVQNPAMEQNEFNTNEENDHGEKFANLMQDAGAELYPGCKTFSKLSFILKLFRLKCLHSWTARNSLTWVIVVGGSSRGSETPSTPIHPDSTCEQSQEENECSGTQQSPRHSTCEQIQTPNDGILLIDEQGVHVRHRGHTTCIDIQNMPPGTRVHIEVNENNVPSNISESVLLGSYLGVIARDPVLAPLSFPDWRNKGLEPFKKKMLTEVESKFAFPGHIRHWILQSLGVKWRNHKTNLKAEHWDCRPIEEIMESVPASVDATQWCHLVNQWSQPKYKERAAINAANAKKQTCPHTMGRVSSVRRQQEMAIKDRLLLWRVNRLRKDGTWSSEDANQRWIQACELLAKDELTPEDGNVEANERVFSMVMGPEHPGRVRTQGFGVTPTRYFPHSTNNGTSSCGSNLSQIVNLKEEFREEFNSLRTEMRQFMQEIRMQHPPQGSSQMTVSLLIGLYASLRLRLGQLQPSAVGDALLSIGKGDALLSIGKGMTYYVVPDQYKMRYLRDGAEEPEPDATDDNIGEVRRELPSVVEPQGSNINATLDSFTQMMAVMTQMIKNTQTQIGGSGSAPMDKYLKLFQDMKPPSFVGGGALEAEDWLMKVEKILEGMLCPQDRRVALAAYAFNGEAERWWKSQLEGTFGGRPSNQIIWEEFVKVFRDWYVPMTARRSMQDKFNRLVQGDRTVAEYEAEFTMLSRYASHLIPNAEEKCHRFLCGLRDSIRQPLVPLDIEDYSKLVDKVWKIELDCQSTQRRRDFQKRKNEDRSKPTQSFHSGRPNWKKFKSNFSESSASTAVCNKCGRTHKGECLSGTNTCFWCHQPGHMAKSCPLLRQRPTTEAKTGNTLPQRTTGRPRTVDSTGSTPSQGQARPPVQPRVYGMSQHEAKDSPDVITGTIIVCNNLVKVLFDTEASCSFISEGFVKFVGLSSSSMPKPLSVLMPNGSQLETNKGCHVEMIVGDRNLGADLMLLPLTEFDMILGMIWLSSHFVTIDCNKKELKFCMPGEKEFKFVGERGLTSMIVSSLVACKLLRKGNEGFLAYVKEEKKEERRLEEISVVQEYTEVFADDLPGLPPSREIDFTIELVSGANPIAKAPYRMAIKELKELKDQLEELLSKGFIRPSTSPWGAPVLFVKKKDGSLRLCIDYRELNKLTIKNKYPLPRIDDLFDQLEGASVFSKIDLRSGYYQLKDSLDLFVIVFIDDILVYSPDERMHANHLRSVLYTLKDNDLYAKFSKCEFWLKSVNFLDHVISNGEISVDQHKVQAISDWPRPTTVTEIRSFLGLAGYYRRFVEGFSRIAMTLSRLTQKAVKFVWTDQYKEAFQRLKQCLMTAPMLTIPSGTDGFQIYSDASHKGLGCVLMQNERVVAYASRQLKNHERNYPTHDLELAVVVFALKIWRHYLYGVKCEVFTDHQSLKYIFTQKELSLRQRRWLELIKDYDLDIQYHPGKANVVADALSRKTSSASWMITQQHELVRDLEKLEISVVQPNDAEFVALNQMIIQSTLKDRIREALSQDAEFEKVLNLVKVGHIEEFELDEEELLRYRGRICIPDVGDLRKDILHEAHYSSYTIHPGSNKMYQDLKEYFWWPGMKRSVAEVVAKCTVCQMVKVEHQKPGGLLQPLSIPEWKWEDIAMDFVVGLPKSRTGHDALWVIIDRLTKPAHFLPIKQSDAVEKLASVYVNEIVRLHGVPRSIVSDRDGRFTSRLWRKVQEAMCTRLTFSTAFHPQTDGQSERTIQTLEDLLRLCVLDFGGKWETHIPLIEFAYNNSFQASIGMAPYEALYGRRCRTPLCWAEVGKRKIIGAGLVDDATEKIRLIRDRLKTIQDRQKKYYDAKHIFVEFEVGEFVFLKVSPMKGVKRFGKVGKLSLRYVGPFEILERVGSVAYRLILPSHLSGVHNVFHISSLRKYIADEAQKISTEAIDIQPDLTFVEEPEKIIDYDVKKLRSREIPYVKVMWKHGIEKDAT</sequence>